<proteinExistence type="predicted"/>
<keyword evidence="3" id="KW-1185">Reference proteome</keyword>
<organism evidence="2 3">
    <name type="scientific">Symbiodinium microadriaticum</name>
    <name type="common">Dinoflagellate</name>
    <name type="synonym">Zooxanthella microadriatica</name>
    <dbReference type="NCBI Taxonomy" id="2951"/>
    <lineage>
        <taxon>Eukaryota</taxon>
        <taxon>Sar</taxon>
        <taxon>Alveolata</taxon>
        <taxon>Dinophyceae</taxon>
        <taxon>Suessiales</taxon>
        <taxon>Symbiodiniaceae</taxon>
        <taxon>Symbiodinium</taxon>
    </lineage>
</organism>
<name>A0A1Q9BTI8_SYMMI</name>
<gene>
    <name evidence="2" type="ORF">AK812_SmicGene46611</name>
</gene>
<dbReference type="OrthoDB" id="443876at2759"/>
<comment type="caution">
    <text evidence="2">The sequence shown here is derived from an EMBL/GenBank/DDBJ whole genome shotgun (WGS) entry which is preliminary data.</text>
</comment>
<dbReference type="EMBL" id="LSRX01004430">
    <property type="protein sequence ID" value="OLP73987.1"/>
    <property type="molecule type" value="Genomic_DNA"/>
</dbReference>
<evidence type="ECO:0000313" key="3">
    <source>
        <dbReference type="Proteomes" id="UP000186817"/>
    </source>
</evidence>
<dbReference type="Proteomes" id="UP000186817">
    <property type="component" value="Unassembled WGS sequence"/>
</dbReference>
<feature type="non-terminal residue" evidence="2">
    <location>
        <position position="520"/>
    </location>
</feature>
<evidence type="ECO:0000313" key="2">
    <source>
        <dbReference type="EMBL" id="OLP73987.1"/>
    </source>
</evidence>
<sequence length="520" mass="58554">MAAERAVAALYNSSWYQDHLAQQDEERTATAGMASGRSHVSSEEDDDDTRRLDRATSVCAPRAGSYLSAFSTAVLIHRVICTGVWNCLRLSDRQSLIATCREADGWCLRHIRAYAAPSMPPLQTLPSSFAGQQRFVLGRFARGVRMQRCKADFFRRLGTLEPVFNDLDAMACEDLSATPLDAHGQEQRTLHDVVADLAHQDRGDILPGPLLLKMFDGRGKLVCGAISLESVTMYFVKHLLYALRWDDCWSDLEIVKAMASIPDNEGRKDSLLDWLHPRAPATLIKRVNSILLYHKEVGWGQEVVPYREHSVYCYMRDAKAGGAKPSQLAALREALIFVRFVFDVPSLDPIVKSRRILGITRRGAKRGRMKAHPLRVCDFEVLHTLLESASSMWDKLFSGACLACLYMRARWSDFQHTCAFSIDYSEDREPAYLEFRAEVFKTMNAKFFDGEPMIWVAPAQGIYRHNWVKLWMQVRQELELESCQPPLPVPREGGGATAGAVLTGEITAWLQRVLPGRDGL</sequence>
<reference evidence="2 3" key="1">
    <citation type="submission" date="2016-02" db="EMBL/GenBank/DDBJ databases">
        <title>Genome analysis of coral dinoflagellate symbionts highlights evolutionary adaptations to a symbiotic lifestyle.</title>
        <authorList>
            <person name="Aranda M."/>
            <person name="Li Y."/>
            <person name="Liew Y.J."/>
            <person name="Baumgarten S."/>
            <person name="Simakov O."/>
            <person name="Wilson M."/>
            <person name="Piel J."/>
            <person name="Ashoor H."/>
            <person name="Bougouffa S."/>
            <person name="Bajic V.B."/>
            <person name="Ryu T."/>
            <person name="Ravasi T."/>
            <person name="Bayer T."/>
            <person name="Micklem G."/>
            <person name="Kim H."/>
            <person name="Bhak J."/>
            <person name="Lajeunesse T.C."/>
            <person name="Voolstra C.R."/>
        </authorList>
    </citation>
    <scope>NUCLEOTIDE SEQUENCE [LARGE SCALE GENOMIC DNA]</scope>
    <source>
        <strain evidence="2 3">CCMP2467</strain>
    </source>
</reference>
<dbReference type="AlphaFoldDB" id="A0A1Q9BTI8"/>
<evidence type="ECO:0000256" key="1">
    <source>
        <dbReference type="SAM" id="MobiDB-lite"/>
    </source>
</evidence>
<accession>A0A1Q9BTI8</accession>
<feature type="region of interest" description="Disordered" evidence="1">
    <location>
        <begin position="26"/>
        <end position="52"/>
    </location>
</feature>
<protein>
    <submittedName>
        <fullName evidence="2">Uncharacterized protein</fullName>
    </submittedName>
</protein>